<dbReference type="EMBL" id="VIGI01000010">
    <property type="protein sequence ID" value="KAB8295276.1"/>
    <property type="molecule type" value="Genomic_DNA"/>
</dbReference>
<evidence type="ECO:0000313" key="3">
    <source>
        <dbReference type="Proteomes" id="UP000326757"/>
    </source>
</evidence>
<keyword evidence="3" id="KW-1185">Reference proteome</keyword>
<dbReference type="Proteomes" id="UP000326757">
    <property type="component" value="Unassembled WGS sequence"/>
</dbReference>
<evidence type="ECO:0000313" key="2">
    <source>
        <dbReference type="EMBL" id="KAB8295276.1"/>
    </source>
</evidence>
<reference evidence="2 3" key="1">
    <citation type="submission" date="2019-06" db="EMBL/GenBank/DDBJ databases">
        <title>Genome Sequence of the Brown Rot Fungal Pathogen Monilinia laxa.</title>
        <authorList>
            <person name="De Miccolis Angelini R.M."/>
            <person name="Landi L."/>
            <person name="Abate D."/>
            <person name="Pollastro S."/>
            <person name="Romanazzi G."/>
            <person name="Faretra F."/>
        </authorList>
    </citation>
    <scope>NUCLEOTIDE SEQUENCE [LARGE SCALE GENOMIC DNA]</scope>
    <source>
        <strain evidence="2 3">Mlax316</strain>
    </source>
</reference>
<dbReference type="OrthoDB" id="2727348at2759"/>
<comment type="caution">
    <text evidence="2">The sequence shown here is derived from an EMBL/GenBank/DDBJ whole genome shotgun (WGS) entry which is preliminary data.</text>
</comment>
<gene>
    <name evidence="2" type="ORF">EYC80_007184</name>
</gene>
<dbReference type="Pfam" id="PF06355">
    <property type="entry name" value="Aegerolysin"/>
    <property type="match status" value="1"/>
</dbReference>
<protein>
    <submittedName>
        <fullName evidence="2">Uncharacterized protein</fullName>
    </submittedName>
</protein>
<evidence type="ECO:0000256" key="1">
    <source>
        <dbReference type="ARBA" id="ARBA00010795"/>
    </source>
</evidence>
<organism evidence="2 3">
    <name type="scientific">Monilinia laxa</name>
    <name type="common">Brown rot fungus</name>
    <name type="synonym">Sclerotinia laxa</name>
    <dbReference type="NCBI Taxonomy" id="61186"/>
    <lineage>
        <taxon>Eukaryota</taxon>
        <taxon>Fungi</taxon>
        <taxon>Dikarya</taxon>
        <taxon>Ascomycota</taxon>
        <taxon>Pezizomycotina</taxon>
        <taxon>Leotiomycetes</taxon>
        <taxon>Helotiales</taxon>
        <taxon>Sclerotiniaceae</taxon>
        <taxon>Monilinia</taxon>
    </lineage>
</organism>
<dbReference type="InterPro" id="IPR009413">
    <property type="entry name" value="Aegerolysin-typ"/>
</dbReference>
<dbReference type="GO" id="GO:0019836">
    <property type="term" value="P:symbiont-mediated hemolysis of host erythrocyte"/>
    <property type="evidence" value="ECO:0007669"/>
    <property type="project" value="InterPro"/>
</dbReference>
<accession>A0A5N6K0F4</accession>
<dbReference type="Gene3D" id="2.60.270.50">
    <property type="match status" value="1"/>
</dbReference>
<name>A0A5N6K0F4_MONLA</name>
<proteinExistence type="inferred from homology"/>
<dbReference type="AlphaFoldDB" id="A0A5N6K0F4"/>
<sequence>MSGFTNSCNYRSKRVHLTAQSIQETRIINHIIYKTIKTRSLLIMPGNAPDGYGDYIVVHLINSMMTSGLEIKNATLKHGKFHVSGNKDVEIPSEEVNRTIIAPNSAQDISSSGRSSALYGTEGSFDLYESGTKICKLYWSDPYSGNNDFQVQDYKIGGSYAVAVGPWNRSGGSLGRVDVEVVKKG</sequence>
<comment type="similarity">
    <text evidence="1">Belongs to the aegerolysin family.</text>
</comment>